<dbReference type="Proteomes" id="UP000827986">
    <property type="component" value="Unassembled WGS sequence"/>
</dbReference>
<dbReference type="EMBL" id="JAHDVG010000475">
    <property type="protein sequence ID" value="KAH1176230.1"/>
    <property type="molecule type" value="Genomic_DNA"/>
</dbReference>
<organism evidence="2 3">
    <name type="scientific">Mauremys mutica</name>
    <name type="common">yellowpond turtle</name>
    <dbReference type="NCBI Taxonomy" id="74926"/>
    <lineage>
        <taxon>Eukaryota</taxon>
        <taxon>Metazoa</taxon>
        <taxon>Chordata</taxon>
        <taxon>Craniata</taxon>
        <taxon>Vertebrata</taxon>
        <taxon>Euteleostomi</taxon>
        <taxon>Archelosauria</taxon>
        <taxon>Testudinata</taxon>
        <taxon>Testudines</taxon>
        <taxon>Cryptodira</taxon>
        <taxon>Durocryptodira</taxon>
        <taxon>Testudinoidea</taxon>
        <taxon>Geoemydidae</taxon>
        <taxon>Geoemydinae</taxon>
        <taxon>Mauremys</taxon>
    </lineage>
</organism>
<comment type="caution">
    <text evidence="2">The sequence shown here is derived from an EMBL/GenBank/DDBJ whole genome shotgun (WGS) entry which is preliminary data.</text>
</comment>
<evidence type="ECO:0000313" key="2">
    <source>
        <dbReference type="EMBL" id="KAH1176230.1"/>
    </source>
</evidence>
<keyword evidence="3" id="KW-1185">Reference proteome</keyword>
<reference evidence="2" key="1">
    <citation type="submission" date="2021-09" db="EMBL/GenBank/DDBJ databases">
        <title>The genome of Mauremys mutica provides insights into the evolution of semi-aquatic lifestyle.</title>
        <authorList>
            <person name="Gong S."/>
            <person name="Gao Y."/>
        </authorList>
    </citation>
    <scope>NUCLEOTIDE SEQUENCE</scope>
    <source>
        <strain evidence="2">MM-2020</strain>
        <tissue evidence="2">Muscle</tissue>
    </source>
</reference>
<gene>
    <name evidence="2" type="ORF">KIL84_020964</name>
</gene>
<protein>
    <submittedName>
        <fullName evidence="2">Uncharacterized protein</fullName>
    </submittedName>
</protein>
<sequence>MGNAASAGCYIRGAGGQGSTCQQGARPPIPPPPPELPWIRNTSWVEAAAPCATKGSPPTLPPRPSLAQLQGMLGVLQSCFLPLFFLYLCVRGAGEGSSKSPVTPVNLLLL</sequence>
<dbReference type="AlphaFoldDB" id="A0A9D3XBL5"/>
<name>A0A9D3XBL5_9SAUR</name>
<evidence type="ECO:0000256" key="1">
    <source>
        <dbReference type="SAM" id="MobiDB-lite"/>
    </source>
</evidence>
<feature type="region of interest" description="Disordered" evidence="1">
    <location>
        <begin position="15"/>
        <end position="34"/>
    </location>
</feature>
<evidence type="ECO:0000313" key="3">
    <source>
        <dbReference type="Proteomes" id="UP000827986"/>
    </source>
</evidence>
<proteinExistence type="predicted"/>
<accession>A0A9D3XBL5</accession>